<dbReference type="GeneID" id="20343543"/>
<dbReference type="OrthoDB" id="4500971at2759"/>
<dbReference type="Pfam" id="PF06766">
    <property type="entry name" value="Hydrophobin_2"/>
    <property type="match status" value="1"/>
</dbReference>
<dbReference type="HOGENOM" id="CLU_141181_2_2_1"/>
<dbReference type="CDD" id="cd23508">
    <property type="entry name" value="hydrophobin_II"/>
    <property type="match status" value="1"/>
</dbReference>
<dbReference type="Gene3D" id="3.20.120.10">
    <property type="entry name" value="Hydrophobin"/>
    <property type="match status" value="1"/>
</dbReference>
<name>J3NP79_GAET3</name>
<comment type="subcellular location">
    <subcellularLocation>
        <location evidence="1">Cell envelope</location>
    </subcellularLocation>
</comment>
<feature type="chain" id="PRO_5015094327" description="Hydrophobin" evidence="4">
    <location>
        <begin position="17"/>
        <end position="102"/>
    </location>
</feature>
<dbReference type="EnsemblFungi" id="EJT77982">
    <property type="protein sequence ID" value="EJT77982"/>
    <property type="gene ID" value="GGTG_03085"/>
</dbReference>
<evidence type="ECO:0000256" key="3">
    <source>
        <dbReference type="ARBA" id="ARBA00023157"/>
    </source>
</evidence>
<dbReference type="Proteomes" id="UP000006039">
    <property type="component" value="Unassembled WGS sequence"/>
</dbReference>
<dbReference type="PANTHER" id="PTHR42341">
    <property type="entry name" value="HYDROPHOBIN"/>
    <property type="match status" value="1"/>
</dbReference>
<reference evidence="5" key="2">
    <citation type="submission" date="2010-07" db="EMBL/GenBank/DDBJ databases">
        <authorList>
            <consortium name="The Broad Institute Genome Sequencing Platform"/>
            <consortium name="Broad Institute Genome Sequencing Center for Infectious Disease"/>
            <person name="Ma L.-J."/>
            <person name="Dead R."/>
            <person name="Young S."/>
            <person name="Zeng Q."/>
            <person name="Koehrsen M."/>
            <person name="Alvarado L."/>
            <person name="Berlin A."/>
            <person name="Chapman S.B."/>
            <person name="Chen Z."/>
            <person name="Freedman E."/>
            <person name="Gellesch M."/>
            <person name="Goldberg J."/>
            <person name="Griggs A."/>
            <person name="Gujja S."/>
            <person name="Heilman E.R."/>
            <person name="Heiman D."/>
            <person name="Hepburn T."/>
            <person name="Howarth C."/>
            <person name="Jen D."/>
            <person name="Larson L."/>
            <person name="Mehta T."/>
            <person name="Neiman D."/>
            <person name="Pearson M."/>
            <person name="Roberts A."/>
            <person name="Saif S."/>
            <person name="Shea T."/>
            <person name="Shenoy N."/>
            <person name="Sisk P."/>
            <person name="Stolte C."/>
            <person name="Sykes S."/>
            <person name="Walk T."/>
            <person name="White J."/>
            <person name="Yandava C."/>
            <person name="Haas B."/>
            <person name="Nusbaum C."/>
            <person name="Birren B."/>
        </authorList>
    </citation>
    <scope>NUCLEOTIDE SEQUENCE</scope>
    <source>
        <strain evidence="5">R3-111a-1</strain>
    </source>
</reference>
<dbReference type="AlphaFoldDB" id="J3NP79"/>
<evidence type="ECO:0000256" key="2">
    <source>
        <dbReference type="ARBA" id="ARBA00009576"/>
    </source>
</evidence>
<evidence type="ECO:0000313" key="6">
    <source>
        <dbReference type="EnsemblFungi" id="EJT77982"/>
    </source>
</evidence>
<comment type="similarity">
    <text evidence="2">Belongs to the cerato-ulmin hydrophobin family.</text>
</comment>
<evidence type="ECO:0000256" key="1">
    <source>
        <dbReference type="ARBA" id="ARBA00004196"/>
    </source>
</evidence>
<reference evidence="7" key="1">
    <citation type="submission" date="2010-07" db="EMBL/GenBank/DDBJ databases">
        <title>The genome sequence of Gaeumannomyces graminis var. tritici strain R3-111a-1.</title>
        <authorList>
            <consortium name="The Broad Institute Genome Sequencing Platform"/>
            <person name="Ma L.-J."/>
            <person name="Dead R."/>
            <person name="Young S."/>
            <person name="Zeng Q."/>
            <person name="Koehrsen M."/>
            <person name="Alvarado L."/>
            <person name="Berlin A."/>
            <person name="Chapman S.B."/>
            <person name="Chen Z."/>
            <person name="Freedman E."/>
            <person name="Gellesch M."/>
            <person name="Goldberg J."/>
            <person name="Griggs A."/>
            <person name="Gujja S."/>
            <person name="Heilman E.R."/>
            <person name="Heiman D."/>
            <person name="Hepburn T."/>
            <person name="Howarth C."/>
            <person name="Jen D."/>
            <person name="Larson L."/>
            <person name="Mehta T."/>
            <person name="Neiman D."/>
            <person name="Pearson M."/>
            <person name="Roberts A."/>
            <person name="Saif S."/>
            <person name="Shea T."/>
            <person name="Shenoy N."/>
            <person name="Sisk P."/>
            <person name="Stolte C."/>
            <person name="Sykes S."/>
            <person name="Walk T."/>
            <person name="White J."/>
            <person name="Yandava C."/>
            <person name="Haas B."/>
            <person name="Nusbaum C."/>
            <person name="Birren B."/>
        </authorList>
    </citation>
    <scope>NUCLEOTIDE SEQUENCE [LARGE SCALE GENOMIC DNA]</scope>
    <source>
        <strain evidence="7">R3-111a-1</strain>
    </source>
</reference>
<dbReference type="InterPro" id="IPR036686">
    <property type="entry name" value="Class_II_Hydrophobin_sf"/>
</dbReference>
<reference evidence="5" key="3">
    <citation type="submission" date="2010-09" db="EMBL/GenBank/DDBJ databases">
        <title>Annotation of Gaeumannomyces graminis var. tritici R3-111a-1.</title>
        <authorList>
            <consortium name="The Broad Institute Genome Sequencing Platform"/>
            <person name="Ma L.-J."/>
            <person name="Dead R."/>
            <person name="Young S.K."/>
            <person name="Zeng Q."/>
            <person name="Gargeya S."/>
            <person name="Fitzgerald M."/>
            <person name="Haas B."/>
            <person name="Abouelleil A."/>
            <person name="Alvarado L."/>
            <person name="Arachchi H.M."/>
            <person name="Berlin A."/>
            <person name="Brown A."/>
            <person name="Chapman S.B."/>
            <person name="Chen Z."/>
            <person name="Dunbar C."/>
            <person name="Freedman E."/>
            <person name="Gearin G."/>
            <person name="Gellesch M."/>
            <person name="Goldberg J."/>
            <person name="Griggs A."/>
            <person name="Gujja S."/>
            <person name="Heiman D."/>
            <person name="Howarth C."/>
            <person name="Larson L."/>
            <person name="Lui A."/>
            <person name="MacDonald P.J.P."/>
            <person name="Mehta T."/>
            <person name="Montmayeur A."/>
            <person name="Murphy C."/>
            <person name="Neiman D."/>
            <person name="Pearson M."/>
            <person name="Priest M."/>
            <person name="Roberts A."/>
            <person name="Saif S."/>
            <person name="Shea T."/>
            <person name="Shenoy N."/>
            <person name="Sisk P."/>
            <person name="Stolte C."/>
            <person name="Sykes S."/>
            <person name="Yandava C."/>
            <person name="Wortman J."/>
            <person name="Nusbaum C."/>
            <person name="Birren B."/>
        </authorList>
    </citation>
    <scope>NUCLEOTIDE SEQUENCE</scope>
    <source>
        <strain evidence="5">R3-111a-1</strain>
    </source>
</reference>
<dbReference type="RefSeq" id="XP_009219127.1">
    <property type="nucleotide sequence ID" value="XM_009220863.1"/>
</dbReference>
<keyword evidence="4" id="KW-0732">Signal</keyword>
<accession>J3NP79</accession>
<proteinExistence type="inferred from homology"/>
<evidence type="ECO:0008006" key="8">
    <source>
        <dbReference type="Google" id="ProtNLM"/>
    </source>
</evidence>
<protein>
    <recommendedName>
        <fullName evidence="8">Hydrophobin</fullName>
    </recommendedName>
</protein>
<evidence type="ECO:0000313" key="7">
    <source>
        <dbReference type="Proteomes" id="UP000006039"/>
    </source>
</evidence>
<dbReference type="GO" id="GO:0005576">
    <property type="term" value="C:extracellular region"/>
    <property type="evidence" value="ECO:0007669"/>
    <property type="project" value="InterPro"/>
</dbReference>
<reference evidence="6" key="4">
    <citation type="journal article" date="2015" name="G3 (Bethesda)">
        <title>Genome sequences of three phytopathogenic species of the Magnaporthaceae family of fungi.</title>
        <authorList>
            <person name="Okagaki L.H."/>
            <person name="Nunes C.C."/>
            <person name="Sailsbery J."/>
            <person name="Clay B."/>
            <person name="Brown D."/>
            <person name="John T."/>
            <person name="Oh Y."/>
            <person name="Young N."/>
            <person name="Fitzgerald M."/>
            <person name="Haas B.J."/>
            <person name="Zeng Q."/>
            <person name="Young S."/>
            <person name="Adiconis X."/>
            <person name="Fan L."/>
            <person name="Levin J.Z."/>
            <person name="Mitchell T.K."/>
            <person name="Okubara P.A."/>
            <person name="Farman M.L."/>
            <person name="Kohn L.M."/>
            <person name="Birren B."/>
            <person name="Ma L.-J."/>
            <person name="Dean R.A."/>
        </authorList>
    </citation>
    <scope>NUCLEOTIDE SEQUENCE</scope>
    <source>
        <strain evidence="6">R3-111a-1</strain>
    </source>
</reference>
<keyword evidence="3" id="KW-1015">Disulfide bond</keyword>
<organism evidence="5">
    <name type="scientific">Gaeumannomyces tritici (strain R3-111a-1)</name>
    <name type="common">Wheat and barley take-all root rot fungus</name>
    <name type="synonym">Gaeumannomyces graminis var. tritici</name>
    <dbReference type="NCBI Taxonomy" id="644352"/>
    <lineage>
        <taxon>Eukaryota</taxon>
        <taxon>Fungi</taxon>
        <taxon>Dikarya</taxon>
        <taxon>Ascomycota</taxon>
        <taxon>Pezizomycotina</taxon>
        <taxon>Sordariomycetes</taxon>
        <taxon>Sordariomycetidae</taxon>
        <taxon>Magnaporthales</taxon>
        <taxon>Magnaporthaceae</taxon>
        <taxon>Gaeumannomyces</taxon>
    </lineage>
</organism>
<dbReference type="PANTHER" id="PTHR42341:SF1">
    <property type="entry name" value="HYDROPHOBIN"/>
    <property type="match status" value="1"/>
</dbReference>
<evidence type="ECO:0000256" key="4">
    <source>
        <dbReference type="SAM" id="SignalP"/>
    </source>
</evidence>
<feature type="signal peptide" evidence="4">
    <location>
        <begin position="1"/>
        <end position="16"/>
    </location>
</feature>
<gene>
    <name evidence="6" type="primary">20343543</name>
    <name evidence="5" type="ORF">GGTG_03085</name>
</gene>
<keyword evidence="7" id="KW-1185">Reference proteome</keyword>
<dbReference type="InterPro" id="IPR010636">
    <property type="entry name" value="Class_II_hydrophobin"/>
</dbReference>
<evidence type="ECO:0000313" key="5">
    <source>
        <dbReference type="EMBL" id="EJT77982.1"/>
    </source>
</evidence>
<dbReference type="STRING" id="644352.J3NP79"/>
<dbReference type="SUPFAM" id="SSF101751">
    <property type="entry name" value="Hydrophobin II, HfbII"/>
    <property type="match status" value="1"/>
</dbReference>
<reference evidence="6" key="5">
    <citation type="submission" date="2018-04" db="UniProtKB">
        <authorList>
            <consortium name="EnsemblFungi"/>
        </authorList>
    </citation>
    <scope>IDENTIFICATION</scope>
    <source>
        <strain evidence="6">R3-111a-1</strain>
    </source>
</reference>
<dbReference type="eggNOG" id="ENOG502SUV9">
    <property type="taxonomic scope" value="Eukaryota"/>
</dbReference>
<dbReference type="EMBL" id="GL385396">
    <property type="protein sequence ID" value="EJT77982.1"/>
    <property type="molecule type" value="Genomic_DNA"/>
</dbReference>
<dbReference type="VEuPathDB" id="FungiDB:GGTG_03085"/>
<sequence>MQFNAVFATLFATAAAVALPAAELLQRQVPYTPCSGLQSTALCCATDVLGVVNLDCGTPLSTPSNGTEFSAICAEIGQRARCCAIPILEQGILCTAPSGVQG</sequence>